<dbReference type="Proteomes" id="UP000054270">
    <property type="component" value="Unassembled WGS sequence"/>
</dbReference>
<protein>
    <recommendedName>
        <fullName evidence="5">Ribonuclease P/MRP protein subunit POP5</fullName>
        <ecNumber evidence="5">3.1.26.5</ecNumber>
    </recommendedName>
</protein>
<dbReference type="OMA" id="IVRCPRA"/>
<evidence type="ECO:0000256" key="5">
    <source>
        <dbReference type="PIRNR" id="PIRNR023803"/>
    </source>
</evidence>
<evidence type="ECO:0000313" key="6">
    <source>
        <dbReference type="EMBL" id="KJA25032.1"/>
    </source>
</evidence>
<comment type="function">
    <text evidence="5">Component of ribonuclease P, a protein complex that generates mature tRNA molecules by cleaving their 5'-ends.</text>
</comment>
<evidence type="ECO:0000313" key="7">
    <source>
        <dbReference type="Proteomes" id="UP000054270"/>
    </source>
</evidence>
<comment type="similarity">
    <text evidence="2 5">Belongs to the eukaryotic/archaeal RNase P protein component 2 family.</text>
</comment>
<keyword evidence="4" id="KW-0539">Nucleus</keyword>
<dbReference type="GO" id="GO:0001682">
    <property type="term" value="P:tRNA 5'-leader removal"/>
    <property type="evidence" value="ECO:0007669"/>
    <property type="project" value="InterPro"/>
</dbReference>
<dbReference type="PANTHER" id="PTHR15441:SF2">
    <property type="entry name" value="RIBONUCLEASE P_MRP PROTEIN SUBUNIT POP5"/>
    <property type="match status" value="1"/>
</dbReference>
<keyword evidence="7" id="KW-1185">Reference proteome</keyword>
<dbReference type="PIRSF" id="PIRSF023803">
    <property type="entry name" value="Ribonuclease_P_prd"/>
    <property type="match status" value="1"/>
</dbReference>
<dbReference type="GO" id="GO:0033204">
    <property type="term" value="F:ribonuclease P RNA binding"/>
    <property type="evidence" value="ECO:0007669"/>
    <property type="project" value="InterPro"/>
</dbReference>
<accession>A0A0D2LCM7</accession>
<dbReference type="Pfam" id="PF01900">
    <property type="entry name" value="RNase_P_Rpp14"/>
    <property type="match status" value="1"/>
</dbReference>
<evidence type="ECO:0000256" key="4">
    <source>
        <dbReference type="ARBA" id="ARBA00023242"/>
    </source>
</evidence>
<dbReference type="EC" id="3.1.26.5" evidence="5"/>
<evidence type="ECO:0000256" key="1">
    <source>
        <dbReference type="ARBA" id="ARBA00004123"/>
    </source>
</evidence>
<dbReference type="InterPro" id="IPR002759">
    <property type="entry name" value="Pop5/Rpp14/Rnp2-like"/>
</dbReference>
<keyword evidence="3 5" id="KW-0819">tRNA processing</keyword>
<proteinExistence type="inferred from homology"/>
<sequence>MVRFKNRWILAEFIPVVHGSAQLGKRAAQANIDGKTIWAALKQSVLDNFGDTGWGAVGLSLTGESSVVPRNLKLIFFLLLVKYFSPTTNLCIIRVARDHHNMAWAAVTLLTAIEGVRYIPNVIHLSGTIKHAQLAAISHNREVIARYRALAKSPVAYQDGFDSFLETSELEIEAMQD</sequence>
<dbReference type="OrthoDB" id="24745at2759"/>
<dbReference type="STRING" id="945553.A0A0D2LCM7"/>
<dbReference type="PANTHER" id="PTHR15441">
    <property type="entry name" value="RIBONUCLEASE P PROTEIN SUBUNIT P14"/>
    <property type="match status" value="1"/>
</dbReference>
<dbReference type="SUPFAM" id="SSF160350">
    <property type="entry name" value="Rnp2-like"/>
    <property type="match status" value="1"/>
</dbReference>
<comment type="catalytic activity">
    <reaction evidence="5">
        <text>Endonucleolytic cleavage of RNA, removing 5'-extranucleotides from tRNA precursor.</text>
        <dbReference type="EC" id="3.1.26.5"/>
    </reaction>
</comment>
<dbReference type="InterPro" id="IPR038085">
    <property type="entry name" value="Rnp2-like_sf"/>
</dbReference>
<dbReference type="Gene3D" id="3.30.70.3250">
    <property type="entry name" value="Ribonuclease P, Pop5 subunit"/>
    <property type="match status" value="1"/>
</dbReference>
<dbReference type="GO" id="GO:0004526">
    <property type="term" value="F:ribonuclease P activity"/>
    <property type="evidence" value="ECO:0007669"/>
    <property type="project" value="UniProtKB-EC"/>
</dbReference>
<dbReference type="EMBL" id="KN817533">
    <property type="protein sequence ID" value="KJA25032.1"/>
    <property type="molecule type" value="Genomic_DNA"/>
</dbReference>
<comment type="subcellular location">
    <subcellularLocation>
        <location evidence="1">Nucleus</location>
    </subcellularLocation>
</comment>
<evidence type="ECO:0000256" key="2">
    <source>
        <dbReference type="ARBA" id="ARBA00010800"/>
    </source>
</evidence>
<organism evidence="6 7">
    <name type="scientific">Hypholoma sublateritium (strain FD-334 SS-4)</name>
    <dbReference type="NCBI Taxonomy" id="945553"/>
    <lineage>
        <taxon>Eukaryota</taxon>
        <taxon>Fungi</taxon>
        <taxon>Dikarya</taxon>
        <taxon>Basidiomycota</taxon>
        <taxon>Agaricomycotina</taxon>
        <taxon>Agaricomycetes</taxon>
        <taxon>Agaricomycetidae</taxon>
        <taxon>Agaricales</taxon>
        <taxon>Agaricineae</taxon>
        <taxon>Strophariaceae</taxon>
        <taxon>Hypholoma</taxon>
    </lineage>
</organism>
<dbReference type="GO" id="GO:0005730">
    <property type="term" value="C:nucleolus"/>
    <property type="evidence" value="ECO:0007669"/>
    <property type="project" value="TreeGrafter"/>
</dbReference>
<dbReference type="AlphaFoldDB" id="A0A0D2LCM7"/>
<evidence type="ECO:0000256" key="3">
    <source>
        <dbReference type="ARBA" id="ARBA00022694"/>
    </source>
</evidence>
<reference evidence="7" key="1">
    <citation type="submission" date="2014-04" db="EMBL/GenBank/DDBJ databases">
        <title>Evolutionary Origins and Diversification of the Mycorrhizal Mutualists.</title>
        <authorList>
            <consortium name="DOE Joint Genome Institute"/>
            <consortium name="Mycorrhizal Genomics Consortium"/>
            <person name="Kohler A."/>
            <person name="Kuo A."/>
            <person name="Nagy L.G."/>
            <person name="Floudas D."/>
            <person name="Copeland A."/>
            <person name="Barry K.W."/>
            <person name="Cichocki N."/>
            <person name="Veneault-Fourrey C."/>
            <person name="LaButti K."/>
            <person name="Lindquist E.A."/>
            <person name="Lipzen A."/>
            <person name="Lundell T."/>
            <person name="Morin E."/>
            <person name="Murat C."/>
            <person name="Riley R."/>
            <person name="Ohm R."/>
            <person name="Sun H."/>
            <person name="Tunlid A."/>
            <person name="Henrissat B."/>
            <person name="Grigoriev I.V."/>
            <person name="Hibbett D.S."/>
            <person name="Martin F."/>
        </authorList>
    </citation>
    <scope>NUCLEOTIDE SEQUENCE [LARGE SCALE GENOMIC DNA]</scope>
    <source>
        <strain evidence="7">FD-334 SS-4</strain>
    </source>
</reference>
<dbReference type="GO" id="GO:0000172">
    <property type="term" value="C:ribonuclease MRP complex"/>
    <property type="evidence" value="ECO:0007669"/>
    <property type="project" value="TreeGrafter"/>
</dbReference>
<name>A0A0D2LCM7_HYPSF</name>
<gene>
    <name evidence="6" type="ORF">HYPSUDRAFT_199957</name>
</gene>
<dbReference type="GO" id="GO:0030681">
    <property type="term" value="C:multimeric ribonuclease P complex"/>
    <property type="evidence" value="ECO:0007669"/>
    <property type="project" value="TreeGrafter"/>
</dbReference>
<dbReference type="InterPro" id="IPR016819">
    <property type="entry name" value="RNase_P/MRP_POP5"/>
</dbReference>